<evidence type="ECO:0008006" key="4">
    <source>
        <dbReference type="Google" id="ProtNLM"/>
    </source>
</evidence>
<name>A0ABN3MHR2_9MICO</name>
<proteinExistence type="predicted"/>
<feature type="region of interest" description="Disordered" evidence="1">
    <location>
        <begin position="82"/>
        <end position="106"/>
    </location>
</feature>
<keyword evidence="3" id="KW-1185">Reference proteome</keyword>
<evidence type="ECO:0000313" key="2">
    <source>
        <dbReference type="EMBL" id="GAA2502231.1"/>
    </source>
</evidence>
<protein>
    <recommendedName>
        <fullName evidence="4">Transposase</fullName>
    </recommendedName>
</protein>
<evidence type="ECO:0000313" key="3">
    <source>
        <dbReference type="Proteomes" id="UP001500730"/>
    </source>
</evidence>
<sequence>METPPRSCTSNDLERMSIRDLLGELVWLQDCVDAEPADSRFGTVPKQASRRVELERRERLILAELQRRRRIDRAGCLAMPPSLRLDTADAGSTAKAETQWPESASG</sequence>
<organism evidence="2 3">
    <name type="scientific">Terrabacter carboxydivorans</name>
    <dbReference type="NCBI Taxonomy" id="619730"/>
    <lineage>
        <taxon>Bacteria</taxon>
        <taxon>Bacillati</taxon>
        <taxon>Actinomycetota</taxon>
        <taxon>Actinomycetes</taxon>
        <taxon>Micrococcales</taxon>
        <taxon>Intrasporangiaceae</taxon>
        <taxon>Terrabacter</taxon>
    </lineage>
</organism>
<dbReference type="EMBL" id="BAAARE010000037">
    <property type="protein sequence ID" value="GAA2502231.1"/>
    <property type="molecule type" value="Genomic_DNA"/>
</dbReference>
<evidence type="ECO:0000256" key="1">
    <source>
        <dbReference type="SAM" id="MobiDB-lite"/>
    </source>
</evidence>
<reference evidence="2 3" key="1">
    <citation type="journal article" date="2019" name="Int. J. Syst. Evol. Microbiol.">
        <title>The Global Catalogue of Microorganisms (GCM) 10K type strain sequencing project: providing services to taxonomists for standard genome sequencing and annotation.</title>
        <authorList>
            <consortium name="The Broad Institute Genomics Platform"/>
            <consortium name="The Broad Institute Genome Sequencing Center for Infectious Disease"/>
            <person name="Wu L."/>
            <person name="Ma J."/>
        </authorList>
    </citation>
    <scope>NUCLEOTIDE SEQUENCE [LARGE SCALE GENOMIC DNA]</scope>
    <source>
        <strain evidence="2 3">JCM 16259</strain>
    </source>
</reference>
<accession>A0ABN3MHR2</accession>
<gene>
    <name evidence="2" type="ORF">GCM10009858_45430</name>
</gene>
<dbReference type="Proteomes" id="UP001500730">
    <property type="component" value="Unassembled WGS sequence"/>
</dbReference>
<comment type="caution">
    <text evidence="2">The sequence shown here is derived from an EMBL/GenBank/DDBJ whole genome shotgun (WGS) entry which is preliminary data.</text>
</comment>